<feature type="compositionally biased region" description="Low complexity" evidence="2">
    <location>
        <begin position="1"/>
        <end position="19"/>
    </location>
</feature>
<dbReference type="PIRSF" id="PIRSF016578">
    <property type="entry name" value="HsaA"/>
    <property type="match status" value="1"/>
</dbReference>
<evidence type="ECO:0000256" key="2">
    <source>
        <dbReference type="SAM" id="MobiDB-lite"/>
    </source>
</evidence>
<keyword evidence="6" id="KW-1185">Reference proteome</keyword>
<dbReference type="GO" id="GO:0050660">
    <property type="term" value="F:flavin adenine dinucleotide binding"/>
    <property type="evidence" value="ECO:0007669"/>
    <property type="project" value="InterPro"/>
</dbReference>
<name>A0A1R4IG17_9MICO</name>
<sequence>MPAAATTPRAADAAEPSAAAHRRRVELDELTEARGSGLLHELRERFATAIATIRSDAVADDRDGRLQNEGMRALVDSGFTRLRVPAADGGIDVPLVELFALLSDLGAADPGVANALRGHFSFIEILRQQSGIPPEVRDHWIGEIATGRIIGNAQTPAPNAPATRVHRAADGGWRLSGHKYYSSGSLYADYIRASAEDESGRAMWAIVATDQAAVRRDPDWTGFGQRTSASGSTAFDDAVVHPLGVLAIDPEVTQHQSYVQLYHLATLTGIVREVVDDAITVNVVRPPRKQAFGDHALDVVGSLYISHATAQALLHASADTLDAANARAHADPEGSRVPYELLSVHTLASQVAVIETALQATTRLFDAAGASLASTERALDRHWRNARTIASHNPVAVKPRLLGDYLVNGRFYASPFAPFDEDGRPSADRAFRPGE</sequence>
<reference evidence="6" key="1">
    <citation type="submission" date="2017-02" db="EMBL/GenBank/DDBJ databases">
        <authorList>
            <person name="Dridi B."/>
        </authorList>
    </citation>
    <scope>NUCLEOTIDE SEQUENCE [LARGE SCALE GENOMIC DNA]</scope>
    <source>
        <strain evidence="6">EB411</strain>
    </source>
</reference>
<accession>A0A1R4IG17</accession>
<dbReference type="Proteomes" id="UP000196778">
    <property type="component" value="Unassembled WGS sequence"/>
</dbReference>
<dbReference type="InterPro" id="IPR013107">
    <property type="entry name" value="Acyl-CoA_DH_C"/>
</dbReference>
<dbReference type="GO" id="GO:0008470">
    <property type="term" value="F:3-methylbutanoyl-CoA dehydrogenase activity"/>
    <property type="evidence" value="ECO:0007669"/>
    <property type="project" value="TreeGrafter"/>
</dbReference>
<dbReference type="InterPro" id="IPR009100">
    <property type="entry name" value="AcylCoA_DH/oxidase_NM_dom_sf"/>
</dbReference>
<dbReference type="PANTHER" id="PTHR43884">
    <property type="entry name" value="ACYL-COA DEHYDROGENASE"/>
    <property type="match status" value="1"/>
</dbReference>
<evidence type="ECO:0000313" key="6">
    <source>
        <dbReference type="Proteomes" id="UP000196778"/>
    </source>
</evidence>
<dbReference type="InterPro" id="IPR037069">
    <property type="entry name" value="AcylCoA_DH/ox_N_sf"/>
</dbReference>
<dbReference type="InterPro" id="IPR013786">
    <property type="entry name" value="AcylCoA_DH/ox_N"/>
</dbReference>
<organism evidence="5 6">
    <name type="scientific">Mycetocola reblochoni REB411</name>
    <dbReference type="NCBI Taxonomy" id="1255698"/>
    <lineage>
        <taxon>Bacteria</taxon>
        <taxon>Bacillati</taxon>
        <taxon>Actinomycetota</taxon>
        <taxon>Actinomycetes</taxon>
        <taxon>Micrococcales</taxon>
        <taxon>Microbacteriaceae</taxon>
        <taxon>Mycetocola</taxon>
    </lineage>
</organism>
<keyword evidence="1" id="KW-0560">Oxidoreductase</keyword>
<evidence type="ECO:0000259" key="4">
    <source>
        <dbReference type="Pfam" id="PF08028"/>
    </source>
</evidence>
<feature type="domain" description="Acyl-CoA dehydrogenase C-terminal" evidence="4">
    <location>
        <begin position="265"/>
        <end position="393"/>
    </location>
</feature>
<dbReference type="Pfam" id="PF08028">
    <property type="entry name" value="Acyl-CoA_dh_2"/>
    <property type="match status" value="1"/>
</dbReference>
<dbReference type="RefSeq" id="WP_087135942.1">
    <property type="nucleotide sequence ID" value="NZ_FUKR01000007.1"/>
</dbReference>
<evidence type="ECO:0000313" key="5">
    <source>
        <dbReference type="EMBL" id="SJN18726.1"/>
    </source>
</evidence>
<evidence type="ECO:0000256" key="1">
    <source>
        <dbReference type="ARBA" id="ARBA00023002"/>
    </source>
</evidence>
<dbReference type="SUPFAM" id="SSF47203">
    <property type="entry name" value="Acyl-CoA dehydrogenase C-terminal domain-like"/>
    <property type="match status" value="1"/>
</dbReference>
<dbReference type="Pfam" id="PF02771">
    <property type="entry name" value="Acyl-CoA_dh_N"/>
    <property type="match status" value="1"/>
</dbReference>
<dbReference type="Gene3D" id="1.10.540.10">
    <property type="entry name" value="Acyl-CoA dehydrogenase/oxidase, N-terminal domain"/>
    <property type="match status" value="1"/>
</dbReference>
<dbReference type="InterPro" id="IPR036250">
    <property type="entry name" value="AcylCo_DH-like_C"/>
</dbReference>
<dbReference type="InterPro" id="IPR046373">
    <property type="entry name" value="Acyl-CoA_Oxase/DH_mid-dom_sf"/>
</dbReference>
<dbReference type="SUPFAM" id="SSF56645">
    <property type="entry name" value="Acyl-CoA dehydrogenase NM domain-like"/>
    <property type="match status" value="1"/>
</dbReference>
<dbReference type="Gene3D" id="2.40.110.10">
    <property type="entry name" value="Butyryl-CoA Dehydrogenase, subunit A, domain 2"/>
    <property type="match status" value="1"/>
</dbReference>
<proteinExistence type="predicted"/>
<dbReference type="PANTHER" id="PTHR43884:SF12">
    <property type="entry name" value="ISOVALERYL-COA DEHYDROGENASE, MITOCHONDRIAL-RELATED"/>
    <property type="match status" value="1"/>
</dbReference>
<dbReference type="OrthoDB" id="571684at2"/>
<dbReference type="AlphaFoldDB" id="A0A1R4IG17"/>
<feature type="domain" description="Acyl-CoA dehydrogenase/oxidase N-terminal" evidence="3">
    <location>
        <begin position="56"/>
        <end position="147"/>
    </location>
</feature>
<dbReference type="Gene3D" id="1.20.140.10">
    <property type="entry name" value="Butyryl-CoA Dehydrogenase, subunit A, domain 3"/>
    <property type="match status" value="1"/>
</dbReference>
<dbReference type="EMBL" id="FUKR01000007">
    <property type="protein sequence ID" value="SJN18726.1"/>
    <property type="molecule type" value="Genomic_DNA"/>
</dbReference>
<gene>
    <name evidence="5" type="ORF">FM119_01575</name>
</gene>
<protein>
    <submittedName>
        <fullName evidence="5">Acyl-CoA dehydrogenase probable dibenzothiophene desulfurization enzyme</fullName>
    </submittedName>
</protein>
<dbReference type="GO" id="GO:0006552">
    <property type="term" value="P:L-leucine catabolic process"/>
    <property type="evidence" value="ECO:0007669"/>
    <property type="project" value="TreeGrafter"/>
</dbReference>
<feature type="region of interest" description="Disordered" evidence="2">
    <location>
        <begin position="1"/>
        <end position="21"/>
    </location>
</feature>
<evidence type="ECO:0000259" key="3">
    <source>
        <dbReference type="Pfam" id="PF02771"/>
    </source>
</evidence>